<dbReference type="Gene3D" id="3.30.70.120">
    <property type="match status" value="1"/>
</dbReference>
<keyword evidence="5 6" id="KW-0472">Membrane</keyword>
<evidence type="ECO:0000256" key="2">
    <source>
        <dbReference type="ARBA" id="ARBA00022475"/>
    </source>
</evidence>
<evidence type="ECO:0000256" key="6">
    <source>
        <dbReference type="SAM" id="Phobius"/>
    </source>
</evidence>
<evidence type="ECO:0000259" key="7">
    <source>
        <dbReference type="Pfam" id="PF10035"/>
    </source>
</evidence>
<dbReference type="Pfam" id="PF10035">
    <property type="entry name" value="DUF2179"/>
    <property type="match status" value="1"/>
</dbReference>
<dbReference type="HOGENOM" id="CLU_063199_1_0_14"/>
<gene>
    <name evidence="8" type="ORF">BN85413060</name>
</gene>
<keyword evidence="9" id="KW-1185">Reference proteome</keyword>
<feature type="domain" description="DUF2179" evidence="7">
    <location>
        <begin position="259"/>
        <end position="313"/>
    </location>
</feature>
<sequence>MQKLKSVIQSEQFRLKIGPEIKRFFAVVIFTLIYGLGVVWFLEASSVHMYTGGIPGLAQVIRDLLVLNGAIAEGSKVGDIFMSIFIIVGNIPVLALGWFGVSKRFTIYSFISIIIQSIVIGFIPKINLGIGSPDQALLAAIMGGLLIGIGVGGALKFGTSTGGLDIVAQYVSLKKGQSVGFISMVLNVLIALFGAIIAGNNKAAVNSVAGLVFLYTIIRIIVTTIATDKIHTGYLYMGVQIITESPKEVINDILVKLYRGVTLTKVQGAYSQHDKILIYVVISSYELQSLLDIVRRVDDKSFIITTPVNHVYGNFKKKTIA</sequence>
<dbReference type="GO" id="GO:0005886">
    <property type="term" value="C:plasma membrane"/>
    <property type="evidence" value="ECO:0007669"/>
    <property type="project" value="UniProtKB-SubCell"/>
</dbReference>
<keyword evidence="2" id="KW-1003">Cell membrane</keyword>
<dbReference type="InterPro" id="IPR015867">
    <property type="entry name" value="N-reg_PII/ATP_PRibTrfase_C"/>
</dbReference>
<dbReference type="InterPro" id="IPR019264">
    <property type="entry name" value="DUF2179"/>
</dbReference>
<dbReference type="InterPro" id="IPR003740">
    <property type="entry name" value="YitT"/>
</dbReference>
<dbReference type="AlphaFoldDB" id="U4KLT2"/>
<reference evidence="8 9" key="1">
    <citation type="journal article" date="2013" name="J. Mol. Microbiol. Biotechnol.">
        <title>Analysis of the Complete Genomes of Acholeplasma brassicae , A. palmae and A. laidlawii and Their Comparison to the Obligate Parasites from ' Candidatus Phytoplasma'.</title>
        <authorList>
            <person name="Kube M."/>
            <person name="Siewert C."/>
            <person name="Migdoll A.M."/>
            <person name="Duduk B."/>
            <person name="Holz S."/>
            <person name="Rabus R."/>
            <person name="Seemuller E."/>
            <person name="Mitrovic J."/>
            <person name="Muller I."/>
            <person name="Buttner C."/>
            <person name="Reinhardt R."/>
        </authorList>
    </citation>
    <scope>NUCLEOTIDE SEQUENCE [LARGE SCALE GENOMIC DNA]</scope>
    <source>
        <strain evidence="8 9">J233</strain>
    </source>
</reference>
<evidence type="ECO:0000256" key="1">
    <source>
        <dbReference type="ARBA" id="ARBA00004651"/>
    </source>
</evidence>
<dbReference type="PANTHER" id="PTHR33545:SF5">
    <property type="entry name" value="UPF0750 MEMBRANE PROTEIN YITT"/>
    <property type="match status" value="1"/>
</dbReference>
<dbReference type="STRING" id="1318466.BN85413060"/>
<organism evidence="8 9">
    <name type="scientific">Alteracholeplasma palmae (strain ATCC 49389 / J233)</name>
    <name type="common">Acholeplasma palmae</name>
    <dbReference type="NCBI Taxonomy" id="1318466"/>
    <lineage>
        <taxon>Bacteria</taxon>
        <taxon>Bacillati</taxon>
        <taxon>Mycoplasmatota</taxon>
        <taxon>Mollicutes</taxon>
        <taxon>Acholeplasmatales</taxon>
        <taxon>Acholeplasmataceae</taxon>
        <taxon>Acholeplasma</taxon>
    </lineage>
</organism>
<dbReference type="OrthoDB" id="9779786at2"/>
<dbReference type="PIRSF" id="PIRSF006483">
    <property type="entry name" value="Membrane_protein_YitT"/>
    <property type="match status" value="1"/>
</dbReference>
<dbReference type="PANTHER" id="PTHR33545">
    <property type="entry name" value="UPF0750 MEMBRANE PROTEIN YITT-RELATED"/>
    <property type="match status" value="1"/>
</dbReference>
<comment type="subcellular location">
    <subcellularLocation>
        <location evidence="1">Cell membrane</location>
        <topology evidence="1">Multi-pass membrane protein</topology>
    </subcellularLocation>
</comment>
<dbReference type="EMBL" id="FO681347">
    <property type="protein sequence ID" value="CCV64883.1"/>
    <property type="molecule type" value="Genomic_DNA"/>
</dbReference>
<keyword evidence="3 6" id="KW-0812">Transmembrane</keyword>
<accession>U4KLT2</accession>
<dbReference type="Pfam" id="PF02588">
    <property type="entry name" value="YitT_membrane"/>
    <property type="match status" value="1"/>
</dbReference>
<protein>
    <recommendedName>
        <fullName evidence="7">DUF2179 domain-containing protein</fullName>
    </recommendedName>
</protein>
<evidence type="ECO:0000256" key="4">
    <source>
        <dbReference type="ARBA" id="ARBA00022989"/>
    </source>
</evidence>
<feature type="transmembrane region" description="Helical" evidence="6">
    <location>
        <begin position="21"/>
        <end position="42"/>
    </location>
</feature>
<dbReference type="KEGG" id="apal:BN85413060"/>
<feature type="transmembrane region" description="Helical" evidence="6">
    <location>
        <begin position="179"/>
        <end position="198"/>
    </location>
</feature>
<proteinExistence type="predicted"/>
<dbReference type="Proteomes" id="UP000032740">
    <property type="component" value="Chromosome"/>
</dbReference>
<feature type="transmembrane region" description="Helical" evidence="6">
    <location>
        <begin position="80"/>
        <end position="98"/>
    </location>
</feature>
<feature type="transmembrane region" description="Helical" evidence="6">
    <location>
        <begin position="105"/>
        <end position="124"/>
    </location>
</feature>
<feature type="transmembrane region" description="Helical" evidence="6">
    <location>
        <begin position="136"/>
        <end position="158"/>
    </location>
</feature>
<evidence type="ECO:0000256" key="5">
    <source>
        <dbReference type="ARBA" id="ARBA00023136"/>
    </source>
</evidence>
<name>U4KLT2_ALTPJ</name>
<evidence type="ECO:0000313" key="9">
    <source>
        <dbReference type="Proteomes" id="UP000032740"/>
    </source>
</evidence>
<keyword evidence="4 6" id="KW-1133">Transmembrane helix</keyword>
<evidence type="ECO:0000256" key="3">
    <source>
        <dbReference type="ARBA" id="ARBA00022692"/>
    </source>
</evidence>
<dbReference type="CDD" id="cd16380">
    <property type="entry name" value="YitT_C"/>
    <property type="match status" value="1"/>
</dbReference>
<feature type="transmembrane region" description="Helical" evidence="6">
    <location>
        <begin position="204"/>
        <end position="222"/>
    </location>
</feature>
<evidence type="ECO:0000313" key="8">
    <source>
        <dbReference type="EMBL" id="CCV64883.1"/>
    </source>
</evidence>
<dbReference type="InterPro" id="IPR051461">
    <property type="entry name" value="UPF0750_membrane"/>
</dbReference>
<dbReference type="RefSeq" id="WP_030003766.1">
    <property type="nucleotide sequence ID" value="NC_022538.1"/>
</dbReference>